<dbReference type="Pfam" id="PF00782">
    <property type="entry name" value="DSPc"/>
    <property type="match status" value="1"/>
</dbReference>
<dbReference type="PROSITE" id="PS50056">
    <property type="entry name" value="TYR_PHOSPHATASE_2"/>
    <property type="match status" value="1"/>
</dbReference>
<dbReference type="SUPFAM" id="SSF52799">
    <property type="entry name" value="(Phosphotyrosine protein) phosphatases II"/>
    <property type="match status" value="1"/>
</dbReference>
<dbReference type="OrthoDB" id="2017893at2759"/>
<evidence type="ECO:0000259" key="2">
    <source>
        <dbReference type="PROSITE" id="PS50056"/>
    </source>
</evidence>
<dbReference type="KEGG" id="prel:PRELSG_0111300"/>
<dbReference type="PROSITE" id="PS50054">
    <property type="entry name" value="TYR_PHOSPHATASE_DUAL"/>
    <property type="match status" value="1"/>
</dbReference>
<feature type="domain" description="Tyrosine specific protein phosphatases" evidence="2">
    <location>
        <begin position="891"/>
        <end position="950"/>
    </location>
</feature>
<proteinExistence type="predicted"/>
<feature type="domain" description="Tyrosine-protein phosphatase" evidence="1">
    <location>
        <begin position="827"/>
        <end position="972"/>
    </location>
</feature>
<dbReference type="Proteomes" id="UP000220158">
    <property type="component" value="Chromosome 1"/>
</dbReference>
<accession>A0A1J1H0G9</accession>
<dbReference type="EMBL" id="LN835296">
    <property type="protein sequence ID" value="CRG98463.1"/>
    <property type="molecule type" value="Genomic_DNA"/>
</dbReference>
<name>A0A1J1H0G9_PLARL</name>
<dbReference type="GeneID" id="39734363"/>
<dbReference type="InterPro" id="IPR000387">
    <property type="entry name" value="Tyr_Pase_dom"/>
</dbReference>
<dbReference type="CDD" id="cd14498">
    <property type="entry name" value="DSP"/>
    <property type="match status" value="1"/>
</dbReference>
<dbReference type="PANTHER" id="PTHR46381:SF2">
    <property type="entry name" value="MAP KINASE PHOSPHATASE"/>
    <property type="match status" value="1"/>
</dbReference>
<reference evidence="3 4" key="1">
    <citation type="submission" date="2015-04" db="EMBL/GenBank/DDBJ databases">
        <authorList>
            <consortium name="Pathogen Informatics"/>
        </authorList>
    </citation>
    <scope>NUCLEOTIDE SEQUENCE [LARGE SCALE GENOMIC DNA]</scope>
    <source>
        <strain evidence="3 4">SGS1</strain>
    </source>
</reference>
<dbReference type="InterPro" id="IPR020422">
    <property type="entry name" value="TYR_PHOSPHATASE_DUAL_dom"/>
</dbReference>
<keyword evidence="4" id="KW-1185">Reference proteome</keyword>
<dbReference type="PANTHER" id="PTHR46381">
    <property type="entry name" value="MKPA PROTEIN"/>
    <property type="match status" value="1"/>
</dbReference>
<dbReference type="InterPro" id="IPR000340">
    <property type="entry name" value="Dual-sp_phosphatase_cat-dom"/>
</dbReference>
<organism evidence="3 4">
    <name type="scientific">Plasmodium relictum</name>
    <dbReference type="NCBI Taxonomy" id="85471"/>
    <lineage>
        <taxon>Eukaryota</taxon>
        <taxon>Sar</taxon>
        <taxon>Alveolata</taxon>
        <taxon>Apicomplexa</taxon>
        <taxon>Aconoidasida</taxon>
        <taxon>Haemosporida</taxon>
        <taxon>Plasmodiidae</taxon>
        <taxon>Plasmodium</taxon>
        <taxon>Plasmodium (Haemamoeba)</taxon>
    </lineage>
</organism>
<gene>
    <name evidence="3" type="primary">PTP2</name>
    <name evidence="3" type="ORF">PRELSG_0111300</name>
</gene>
<protein>
    <submittedName>
        <fullName evidence="3">Protein tyrosine phosphatase, putative</fullName>
    </submittedName>
</protein>
<dbReference type="AlphaFoldDB" id="A0A1J1H0G9"/>
<dbReference type="RefSeq" id="XP_028531473.1">
    <property type="nucleotide sequence ID" value="XM_028679123.1"/>
</dbReference>
<sequence length="1148" mass="138800">MNNIKVEEKIEFIYSLHNENILDLIVNEENEKINKLIIIKHYNKKEYYVKEIKNEEFNKKSSYLVIFLCIENPTNSFTNLINKEVLHNSTSKNKNDSNSFIKNKIKKIEKKKNNIRDYNSYNKYEYENSRNKYPPLLRNSSCSSYFFKKSNEKNSEKIVSRNVFLLKKKMGKYLKNAYAKYIYKNKHIYFFIFNNENTHYIDRNLSIKKFLFFKSQLDTNSNITLCYKNKINNNLTQFFLIMNKIYKVKKISYSNDDTQITKKKSLELSYFSKEKKKRFLNPIFTNRFISNNNSKFIRKCDIKRKDNFPYNNKKNIKYLNRSFISYHNSFYNNKGIYDIRCRTFPYLYVNEKNKIKKNFEANKLKYFKDHNFYKYNVIRENNTAKEKKKKKNYNDLVNDSKEKKKNVSYKKNLKNKNKITNLNVLNSTKSSAVLRSYPKKKKINRINNIFLKKENKIHNNYFVENLGKFCNLNKHLYKKKSFPFSKHDNYIHKNYFDSSYFSTQRNLSYDFYQKKKNYIYEKKNENVTRKNSMNEYITKLYPKRGVSIYCNKYKRKKIHNKKFEKYKYSENDMRNLNKVYSNSFNRRKNYFFNSDNFEKFPKFQRIKNKDNKKYFCTDNARNITVQAKRKSYFDKYNSCNNNRNFFIKKKIFDYENDYKKLPSKYNYNLKKKKIYFSFHNFRNLNELNCSNMRKYNSNNGILPKNYQIRLEKEKNFNKMDCNSLNAINSIDKNRKCSMSELKAFKTKKENVQNYFKDISSSLEYDSFTINDEKGFKKDMNFSLNLKNLQNKTDFEVELKKINISKDGQAKYNCTNTRKEKLEFAGNQCDKIFQNKIFVSGYKFLSNKLNIEEKGITHIINAAGYECVNKYENMFMYRTYYLKDDMHDDIFYTLLDSLYFIKNALKENEKNKILIHCNKGISRSIIIIIFFLMNELNLNYFDAFQIVKNSRTLSNPNMNYITQLLNLYNIKKTVQNINKGQENQLIKDKTINKNIINKDNNTLLSNNFQIYNEQNKDNNKNYNDIICLFRIDLEGNYLSLRKLDNLVHHDSDNDSTTLIDKRFNYIIAINFKDYYLILFDDAYESIFHSIFNHFVHISSDFFGNVNKTCIIRSHFMNFFENLKIKIKIMNSITDCDKLFLNIQNFLKRS</sequence>
<dbReference type="SMART" id="SM00195">
    <property type="entry name" value="DSPc"/>
    <property type="match status" value="1"/>
</dbReference>
<dbReference type="VEuPathDB" id="PlasmoDB:PRELSG_0111300"/>
<evidence type="ECO:0000313" key="3">
    <source>
        <dbReference type="EMBL" id="CRG98463.1"/>
    </source>
</evidence>
<dbReference type="Gene3D" id="3.90.190.10">
    <property type="entry name" value="Protein tyrosine phosphatase superfamily"/>
    <property type="match status" value="1"/>
</dbReference>
<evidence type="ECO:0000313" key="4">
    <source>
        <dbReference type="Proteomes" id="UP000220158"/>
    </source>
</evidence>
<evidence type="ECO:0000259" key="1">
    <source>
        <dbReference type="PROSITE" id="PS50054"/>
    </source>
</evidence>
<dbReference type="InterPro" id="IPR029021">
    <property type="entry name" value="Prot-tyrosine_phosphatase-like"/>
</dbReference>